<evidence type="ECO:0000256" key="4">
    <source>
        <dbReference type="ARBA" id="ARBA00022840"/>
    </source>
</evidence>
<comment type="domain">
    <text evidence="8">ValRS has two distinct active sites: one for aminoacylation and one for editing. The misactivated threonine is translocated from the active site to the editing site.</text>
</comment>
<keyword evidence="12" id="KW-1185">Reference proteome</keyword>
<dbReference type="SUPFAM" id="SSF50677">
    <property type="entry name" value="ValRS/IleRS/LeuRS editing domain"/>
    <property type="match status" value="1"/>
</dbReference>
<evidence type="ECO:0000313" key="11">
    <source>
        <dbReference type="EMBL" id="MDZ5762163.1"/>
    </source>
</evidence>
<dbReference type="InterPro" id="IPR009080">
    <property type="entry name" value="tRNAsynth_Ia_anticodon-bd"/>
</dbReference>
<evidence type="ECO:0000259" key="10">
    <source>
        <dbReference type="Pfam" id="PF08264"/>
    </source>
</evidence>
<organism evidence="11 12">
    <name type="scientific">Candidatus Cyrtobacter comes</name>
    <dbReference type="NCBI Taxonomy" id="675776"/>
    <lineage>
        <taxon>Bacteria</taxon>
        <taxon>Pseudomonadati</taxon>
        <taxon>Pseudomonadota</taxon>
        <taxon>Alphaproteobacteria</taxon>
        <taxon>Rickettsiales</taxon>
        <taxon>Candidatus Midichloriaceae</taxon>
        <taxon>Candidatus Cyrtobacter</taxon>
    </lineage>
</organism>
<dbReference type="EC" id="6.1.1.9" evidence="8"/>
<dbReference type="HAMAP" id="MF_02005">
    <property type="entry name" value="Val_tRNA_synth_type2"/>
    <property type="match status" value="1"/>
</dbReference>
<dbReference type="InterPro" id="IPR022874">
    <property type="entry name" value="Valine-tRNA_ligase_type_2"/>
</dbReference>
<evidence type="ECO:0000256" key="5">
    <source>
        <dbReference type="ARBA" id="ARBA00022917"/>
    </source>
</evidence>
<dbReference type="Gene3D" id="3.40.50.620">
    <property type="entry name" value="HUPs"/>
    <property type="match status" value="2"/>
</dbReference>
<reference evidence="11 12" key="1">
    <citation type="submission" date="2023-02" db="EMBL/GenBank/DDBJ databases">
        <title>Host association and intracellularity evolved multiple times independently in the Rickettsiales.</title>
        <authorList>
            <person name="Castelli M."/>
            <person name="Nardi T."/>
            <person name="Gammuto L."/>
            <person name="Bellinzona G."/>
            <person name="Sabaneyeva E."/>
            <person name="Potekhin A."/>
            <person name="Serra V."/>
            <person name="Petroni G."/>
            <person name="Sassera D."/>
        </authorList>
    </citation>
    <scope>NUCLEOTIDE SEQUENCE [LARGE SCALE GENOMIC DNA]</scope>
    <source>
        <strain evidence="11 12">BOD18</strain>
    </source>
</reference>
<dbReference type="InterPro" id="IPR014729">
    <property type="entry name" value="Rossmann-like_a/b/a_fold"/>
</dbReference>
<comment type="catalytic activity">
    <reaction evidence="7 8">
        <text>tRNA(Val) + L-valine + ATP = L-valyl-tRNA(Val) + AMP + diphosphate</text>
        <dbReference type="Rhea" id="RHEA:10704"/>
        <dbReference type="Rhea" id="RHEA-COMP:9672"/>
        <dbReference type="Rhea" id="RHEA-COMP:9708"/>
        <dbReference type="ChEBI" id="CHEBI:30616"/>
        <dbReference type="ChEBI" id="CHEBI:33019"/>
        <dbReference type="ChEBI" id="CHEBI:57762"/>
        <dbReference type="ChEBI" id="CHEBI:78442"/>
        <dbReference type="ChEBI" id="CHEBI:78537"/>
        <dbReference type="ChEBI" id="CHEBI:456215"/>
        <dbReference type="EC" id="6.1.1.9"/>
    </reaction>
</comment>
<feature type="domain" description="Methionyl/Valyl/Leucyl/Isoleucyl-tRNA synthetase anticodon-binding" evidence="10">
    <location>
        <begin position="612"/>
        <end position="760"/>
    </location>
</feature>
<dbReference type="SUPFAM" id="SSF52374">
    <property type="entry name" value="Nucleotidylyl transferase"/>
    <property type="match status" value="1"/>
</dbReference>
<dbReference type="InterPro" id="IPR002303">
    <property type="entry name" value="Valyl-tRNA_ligase"/>
</dbReference>
<evidence type="ECO:0000256" key="8">
    <source>
        <dbReference type="HAMAP-Rule" id="MF_02005"/>
    </source>
</evidence>
<evidence type="ECO:0000256" key="2">
    <source>
        <dbReference type="ARBA" id="ARBA00022598"/>
    </source>
</evidence>
<keyword evidence="6 8" id="KW-0030">Aminoacyl-tRNA synthetase</keyword>
<comment type="subunit">
    <text evidence="8">Monomer.</text>
</comment>
<dbReference type="CDD" id="cd07962">
    <property type="entry name" value="Anticodon_Ia_Val"/>
    <property type="match status" value="1"/>
</dbReference>
<evidence type="ECO:0000313" key="12">
    <source>
        <dbReference type="Proteomes" id="UP001293791"/>
    </source>
</evidence>
<dbReference type="InterPro" id="IPR001412">
    <property type="entry name" value="aa-tRNA-synth_I_CS"/>
</dbReference>
<feature type="short sequence motif" description="'HIGH' region" evidence="8">
    <location>
        <begin position="43"/>
        <end position="53"/>
    </location>
</feature>
<feature type="domain" description="Aminoacyl-tRNA synthetase class Ia" evidence="9">
    <location>
        <begin position="13"/>
        <end position="567"/>
    </location>
</feature>
<evidence type="ECO:0000256" key="3">
    <source>
        <dbReference type="ARBA" id="ARBA00022741"/>
    </source>
</evidence>
<dbReference type="GO" id="GO:0016874">
    <property type="term" value="F:ligase activity"/>
    <property type="evidence" value="ECO:0007669"/>
    <property type="project" value="UniProtKB-KW"/>
</dbReference>
<sequence>MNESYIYKQTEEKWQSYWASTKIYKWVEEVNRDDNFVIDTPPPTVSGSLHMGHIYSYTQGDFIARFYRMLGYSVFYPIGFDDNGLPTERLIEKIKGIRAHELLRNEFIKICQETIIEFEKEFECVFRSIGISFDWDNKYQTISEHTQKISQMSFLDLYKKGLLYRSYNPTFWDYVDGTAIAQAEIEEKERKGIIYEIGFDTELGEKISIATTRPELISACSAIFVHPDDSRFKRFIGKLAITPIFGDRVDIKADEDVDMEKGTGAVMCCTFGDIQDIKWWKRYNLKLNNHIDKHGRLQNAKQFSGMKINPAREEIVKELERSSFIASKKSVDQIVKCAERSGSILEIIPTNQWYIKTMEYSNQLLNKAAECSWHPEYMKIRLDNWINGLNQDWCISRQRYFGIPFPVWYSKRIGEEGKVIVAEFKDLPIDPMQKAPTGYTMEEVEPEKDVMDTWATSALTPQISSFGITNNLAINPERHKKLFPADLRIQAHEIIRTWAFASIVKAFHHQNTIPWKNVMISGWCLANDKTKMSKSKGNVITPQSLIQEKGADVIRYWASNSKLGSDIIYSEDAFKAGKKLINKLWNVAKFLNIHISNLNERPKIDRVNQTLDLWILHSLDQVLEFVTSSMKSFEYSSARSKIEYFFFTTYCDNYIELVKKRLYAKLGAQSDSAVYTMWFSFLNILKMFAPFIPHITEELYHSIYSNEGVSIHERGSWPKALLHNDAKIVLAAGEHSMGIIEMIRKFKSEHNMPLSAELSKLTISGLLDDSVVLDIKNASNAKEVVFNHSEKVSVKIE</sequence>
<comment type="subcellular location">
    <subcellularLocation>
        <location evidence="8">Cytoplasm</location>
    </subcellularLocation>
</comment>
<dbReference type="PANTHER" id="PTHR11946:SF93">
    <property type="entry name" value="VALINE--TRNA LIGASE, CHLOROPLASTIC_MITOCHONDRIAL 2"/>
    <property type="match status" value="1"/>
</dbReference>
<dbReference type="InterPro" id="IPR009008">
    <property type="entry name" value="Val/Leu/Ile-tRNA-synth_edit"/>
</dbReference>
<feature type="short sequence motif" description="'KMSKS' region" evidence="8">
    <location>
        <begin position="531"/>
        <end position="535"/>
    </location>
</feature>
<comment type="similarity">
    <text evidence="8">Belongs to the class-I aminoacyl-tRNA synthetase family. ValS type 2 subfamily.</text>
</comment>
<dbReference type="PROSITE" id="PS00178">
    <property type="entry name" value="AA_TRNA_LIGASE_I"/>
    <property type="match status" value="1"/>
</dbReference>
<comment type="caution">
    <text evidence="11">The sequence shown here is derived from an EMBL/GenBank/DDBJ whole genome shotgun (WGS) entry which is preliminary data.</text>
</comment>
<dbReference type="PRINTS" id="PR00986">
    <property type="entry name" value="TRNASYNTHVAL"/>
</dbReference>
<dbReference type="InterPro" id="IPR013155">
    <property type="entry name" value="M/V/L/I-tRNA-synth_anticd-bd"/>
</dbReference>
<keyword evidence="2 8" id="KW-0436">Ligase</keyword>
<dbReference type="PANTHER" id="PTHR11946">
    <property type="entry name" value="VALYL-TRNA SYNTHETASES"/>
    <property type="match status" value="1"/>
</dbReference>
<accession>A0ABU5L7R9</accession>
<evidence type="ECO:0000259" key="9">
    <source>
        <dbReference type="Pfam" id="PF00133"/>
    </source>
</evidence>
<evidence type="ECO:0000256" key="1">
    <source>
        <dbReference type="ARBA" id="ARBA00022490"/>
    </source>
</evidence>
<keyword evidence="3 8" id="KW-0547">Nucleotide-binding</keyword>
<dbReference type="NCBIfam" id="TIGR00422">
    <property type="entry name" value="valS"/>
    <property type="match status" value="1"/>
</dbReference>
<dbReference type="EMBL" id="JARGYT010000024">
    <property type="protein sequence ID" value="MDZ5762163.1"/>
    <property type="molecule type" value="Genomic_DNA"/>
</dbReference>
<dbReference type="InterPro" id="IPR033705">
    <property type="entry name" value="Anticodon_Ia_Val"/>
</dbReference>
<dbReference type="Pfam" id="PF08264">
    <property type="entry name" value="Anticodon_1"/>
    <property type="match status" value="1"/>
</dbReference>
<proteinExistence type="inferred from homology"/>
<dbReference type="InterPro" id="IPR002300">
    <property type="entry name" value="aa-tRNA-synth_Ia"/>
</dbReference>
<keyword evidence="5 8" id="KW-0648">Protein biosynthesis</keyword>
<keyword evidence="1 8" id="KW-0963">Cytoplasm</keyword>
<evidence type="ECO:0000256" key="7">
    <source>
        <dbReference type="ARBA" id="ARBA00047552"/>
    </source>
</evidence>
<dbReference type="SUPFAM" id="SSF47323">
    <property type="entry name" value="Anticodon-binding domain of a subclass of class I aminoacyl-tRNA synthetases"/>
    <property type="match status" value="1"/>
</dbReference>
<gene>
    <name evidence="8" type="primary">valS</name>
    <name evidence="11" type="ORF">Cyrtocomes_00534</name>
</gene>
<protein>
    <recommendedName>
        <fullName evidence="8">Valine--tRNA ligase</fullName>
        <ecNumber evidence="8">6.1.1.9</ecNumber>
    </recommendedName>
    <alternativeName>
        <fullName evidence="8">Valyl-tRNA synthetase</fullName>
        <shortName evidence="8">ValRS</shortName>
    </alternativeName>
</protein>
<feature type="binding site" evidence="8">
    <location>
        <position position="534"/>
    </location>
    <ligand>
        <name>ATP</name>
        <dbReference type="ChEBI" id="CHEBI:30616"/>
    </ligand>
</feature>
<dbReference type="Pfam" id="PF00133">
    <property type="entry name" value="tRNA-synt_1"/>
    <property type="match status" value="1"/>
</dbReference>
<name>A0ABU5L7R9_9RICK</name>
<dbReference type="Gene3D" id="1.10.730.10">
    <property type="entry name" value="Isoleucyl-tRNA Synthetase, Domain 1"/>
    <property type="match status" value="1"/>
</dbReference>
<dbReference type="Proteomes" id="UP001293791">
    <property type="component" value="Unassembled WGS sequence"/>
</dbReference>
<keyword evidence="4 8" id="KW-0067">ATP-binding</keyword>
<comment type="function">
    <text evidence="8">Catalyzes the attachment of valine to tRNA(Val). As ValRS can inadvertently accommodate and process structurally similar amino acids such as threonine, to avoid such errors, it has a 'posttransfer' editing activity that hydrolyzes mischarged Thr-tRNA(Val) in a tRNA-dependent manner.</text>
</comment>
<dbReference type="NCBIfam" id="NF009687">
    <property type="entry name" value="PRK13208.1"/>
    <property type="match status" value="1"/>
</dbReference>
<evidence type="ECO:0000256" key="6">
    <source>
        <dbReference type="ARBA" id="ARBA00023146"/>
    </source>
</evidence>